<evidence type="ECO:0000313" key="1">
    <source>
        <dbReference type="EMBL" id="CAE8674241.1"/>
    </source>
</evidence>
<dbReference type="Proteomes" id="UP000626109">
    <property type="component" value="Unassembled WGS sequence"/>
</dbReference>
<reference evidence="1" key="1">
    <citation type="submission" date="2021-02" db="EMBL/GenBank/DDBJ databases">
        <authorList>
            <person name="Dougan E. K."/>
            <person name="Rhodes N."/>
            <person name="Thang M."/>
            <person name="Chan C."/>
        </authorList>
    </citation>
    <scope>NUCLEOTIDE SEQUENCE</scope>
</reference>
<comment type="caution">
    <text evidence="1">The sequence shown here is derived from an EMBL/GenBank/DDBJ whole genome shotgun (WGS) entry which is preliminary data.</text>
</comment>
<gene>
    <name evidence="1" type="ORF">PGLA2088_LOCUS18884</name>
</gene>
<evidence type="ECO:0000313" key="2">
    <source>
        <dbReference type="Proteomes" id="UP000626109"/>
    </source>
</evidence>
<name>A0A813JG61_POLGL</name>
<accession>A0A813JG61</accession>
<proteinExistence type="predicted"/>
<dbReference type="AlphaFoldDB" id="A0A813JG61"/>
<protein>
    <submittedName>
        <fullName evidence="1">Uncharacterized protein</fullName>
    </submittedName>
</protein>
<dbReference type="EMBL" id="CAJNNW010024787">
    <property type="protein sequence ID" value="CAE8674241.1"/>
    <property type="molecule type" value="Genomic_DNA"/>
</dbReference>
<organism evidence="1 2">
    <name type="scientific">Polarella glacialis</name>
    <name type="common">Dinoflagellate</name>
    <dbReference type="NCBI Taxonomy" id="89957"/>
    <lineage>
        <taxon>Eukaryota</taxon>
        <taxon>Sar</taxon>
        <taxon>Alveolata</taxon>
        <taxon>Dinophyceae</taxon>
        <taxon>Suessiales</taxon>
        <taxon>Suessiaceae</taxon>
        <taxon>Polarella</taxon>
    </lineage>
</organism>
<sequence length="114" mass="12515">MSRALGANTGMCLGGPISRRPPLESLRRTRQAAARLMADLSVLLMYRERDTHLLDSVQAELGLAAGSVRFVRDGRGKSALESDYRRFNANNRSGDVAGWLNENFPGHYMAPLPA</sequence>